<accession>A0A2X1RT93</accession>
<name>A0A2X1RT93_9ACTO</name>
<dbReference type="EMBL" id="JABCUV010000004">
    <property type="protein sequence ID" value="NMW93032.1"/>
    <property type="molecule type" value="Genomic_DNA"/>
</dbReference>
<reference evidence="1 2" key="1">
    <citation type="submission" date="2020-04" db="EMBL/GenBank/DDBJ databases">
        <title>Antimicrobial susceptibility and clonality of vaginal-derived multi-drug resistant Mobiluncus isolates in China.</title>
        <authorList>
            <person name="Zhang X."/>
        </authorList>
    </citation>
    <scope>NUCLEOTIDE SEQUENCE [LARGE SCALE GENOMIC DNA]</scope>
    <source>
        <strain evidence="1 2">7</strain>
    </source>
</reference>
<gene>
    <name evidence="1" type="ORF">HHJ74_04880</name>
</gene>
<evidence type="ECO:0000313" key="1">
    <source>
        <dbReference type="EMBL" id="NMW93032.1"/>
    </source>
</evidence>
<sequence length="65" mass="7591">MSKGLIAFYATVAGFAVYELFTSRSFFILFLGIYIYSLKRDMGKREGKNSRYRGFFRADRGDRID</sequence>
<protein>
    <submittedName>
        <fullName evidence="1">Uncharacterized protein</fullName>
    </submittedName>
</protein>
<proteinExistence type="predicted"/>
<dbReference type="RefSeq" id="WP_004011564.1">
    <property type="nucleotide sequence ID" value="NZ_VTAF01000008.1"/>
</dbReference>
<dbReference type="Proteomes" id="UP000582487">
    <property type="component" value="Unassembled WGS sequence"/>
</dbReference>
<dbReference type="AlphaFoldDB" id="A0A2X1RT93"/>
<comment type="caution">
    <text evidence="1">The sequence shown here is derived from an EMBL/GenBank/DDBJ whole genome shotgun (WGS) entry which is preliminary data.</text>
</comment>
<evidence type="ECO:0000313" key="2">
    <source>
        <dbReference type="Proteomes" id="UP000582487"/>
    </source>
</evidence>
<organism evidence="1 2">
    <name type="scientific">Mobiluncus mulieris</name>
    <dbReference type="NCBI Taxonomy" id="2052"/>
    <lineage>
        <taxon>Bacteria</taxon>
        <taxon>Bacillati</taxon>
        <taxon>Actinomycetota</taxon>
        <taxon>Actinomycetes</taxon>
        <taxon>Actinomycetales</taxon>
        <taxon>Actinomycetaceae</taxon>
        <taxon>Mobiluncus</taxon>
    </lineage>
</organism>